<dbReference type="EMBL" id="CAWUHC010000009">
    <property type="protein sequence ID" value="CAK7213048.1"/>
    <property type="molecule type" value="Genomic_DNA"/>
</dbReference>
<feature type="compositionally biased region" description="Low complexity" evidence="1">
    <location>
        <begin position="42"/>
        <end position="58"/>
    </location>
</feature>
<keyword evidence="2" id="KW-0812">Transmembrane</keyword>
<comment type="caution">
    <text evidence="4">The sequence shown here is derived from an EMBL/GenBank/DDBJ whole genome shotgun (WGS) entry which is preliminary data.</text>
</comment>
<feature type="transmembrane region" description="Helical" evidence="2">
    <location>
        <begin position="537"/>
        <end position="555"/>
    </location>
</feature>
<evidence type="ECO:0000313" key="5">
    <source>
        <dbReference type="Proteomes" id="UP001642406"/>
    </source>
</evidence>
<protein>
    <recommendedName>
        <fullName evidence="3">Acyltransferase 3 domain-containing protein</fullName>
    </recommendedName>
</protein>
<dbReference type="PANTHER" id="PTHR23028:SF134">
    <property type="entry name" value="PUTATIVE (AFU_ORTHOLOGUE AFUA_4G08520)-RELATED"/>
    <property type="match status" value="1"/>
</dbReference>
<accession>A0ABP0B0F2</accession>
<dbReference type="PANTHER" id="PTHR23028">
    <property type="entry name" value="ACETYLTRANSFERASE"/>
    <property type="match status" value="1"/>
</dbReference>
<dbReference type="InterPro" id="IPR050879">
    <property type="entry name" value="Acyltransferase_3"/>
</dbReference>
<proteinExistence type="predicted"/>
<keyword evidence="2" id="KW-1133">Transmembrane helix</keyword>
<organism evidence="4 5">
    <name type="scientific">Sporothrix bragantina</name>
    <dbReference type="NCBI Taxonomy" id="671064"/>
    <lineage>
        <taxon>Eukaryota</taxon>
        <taxon>Fungi</taxon>
        <taxon>Dikarya</taxon>
        <taxon>Ascomycota</taxon>
        <taxon>Pezizomycotina</taxon>
        <taxon>Sordariomycetes</taxon>
        <taxon>Sordariomycetidae</taxon>
        <taxon>Ophiostomatales</taxon>
        <taxon>Ophiostomataceae</taxon>
        <taxon>Sporothrix</taxon>
    </lineage>
</organism>
<keyword evidence="2" id="KW-0472">Membrane</keyword>
<sequence length="663" mass="74086">MSGASLPGLRRWASSQMQPIYNRLPSTEHMDEGEFKDEDLGESGSTSGRSNSTSSSGDESFDHGLEGTGLSSHHISHGSGITRYLHLLMTAIQSIIAGIIALPVLAIRYLMLPFRRGRSSPPPTYTPVAPGRWPALFAQLEELQVLVPSFLHPVAPGTQKKLHPSAWLDGLRGLAAFLVVWHHSSLLWFSWEIHYGYGSRPTDRWFIQLPLIRLFISGQPHVFVFFVISGYALSYKPLRLSRQGRLAEAGEAIHSSVFRRWTRLFLMPLVVSLVAALFTYLDFYGGKDWKGVAIPSRAPAQAGTLWGQLENLGTSFMSMADPLVLNVDRRLFYMYDPNLWTLPVEFAMSMILFLCQAALNRFRPRIRMLCMAFCTVYAFSYIHWQAFLFFAGMLMCDLHFELDGLGGPSKPPQAPAVVAPQPVEMVQVVQVGANESLETTTPVVEEGIIIPTTPTSPPPIPTLAPLPDPLSTSSPPTTRTKHRQIRWTIYKCICFVALLFVMSIPDEGHGAAQTPGFITLVKLLPTYHAARHALDAFYMPLAAVGIVFTVDRTPFLQRIFTHPFSQYFGYISYSMYLIHGTVIWTIGHWTIRKAVAVIGMETQWQYGLAVMVSAAVVWTVTIILADLATRTIDKKAVTLGRDLYEWCSLPEKKEEADLLPRTR</sequence>
<dbReference type="Proteomes" id="UP001642406">
    <property type="component" value="Unassembled WGS sequence"/>
</dbReference>
<feature type="transmembrane region" description="Helical" evidence="2">
    <location>
        <begin position="84"/>
        <end position="110"/>
    </location>
</feature>
<feature type="transmembrane region" description="Helical" evidence="2">
    <location>
        <begin position="170"/>
        <end position="191"/>
    </location>
</feature>
<feature type="transmembrane region" description="Helical" evidence="2">
    <location>
        <begin position="488"/>
        <end position="505"/>
    </location>
</feature>
<feature type="transmembrane region" description="Helical" evidence="2">
    <location>
        <begin position="606"/>
        <end position="625"/>
    </location>
</feature>
<feature type="domain" description="Acyltransferase 3" evidence="3">
    <location>
        <begin position="166"/>
        <end position="402"/>
    </location>
</feature>
<feature type="transmembrane region" description="Helical" evidence="2">
    <location>
        <begin position="339"/>
        <end position="359"/>
    </location>
</feature>
<evidence type="ECO:0000313" key="4">
    <source>
        <dbReference type="EMBL" id="CAK7213048.1"/>
    </source>
</evidence>
<evidence type="ECO:0000259" key="3">
    <source>
        <dbReference type="Pfam" id="PF01757"/>
    </source>
</evidence>
<dbReference type="InterPro" id="IPR002656">
    <property type="entry name" value="Acyl_transf_3_dom"/>
</dbReference>
<gene>
    <name evidence="4" type="ORF">SBRCBS47491_001670</name>
</gene>
<evidence type="ECO:0000256" key="1">
    <source>
        <dbReference type="SAM" id="MobiDB-lite"/>
    </source>
</evidence>
<feature type="transmembrane region" description="Helical" evidence="2">
    <location>
        <begin position="567"/>
        <end position="586"/>
    </location>
</feature>
<feature type="transmembrane region" description="Helical" evidence="2">
    <location>
        <begin position="264"/>
        <end position="281"/>
    </location>
</feature>
<keyword evidence="5" id="KW-1185">Reference proteome</keyword>
<name>A0ABP0B0F2_9PEZI</name>
<dbReference type="Pfam" id="PF01757">
    <property type="entry name" value="Acyl_transf_3"/>
    <property type="match status" value="1"/>
</dbReference>
<feature type="region of interest" description="Disordered" evidence="1">
    <location>
        <begin position="20"/>
        <end position="69"/>
    </location>
</feature>
<feature type="transmembrane region" description="Helical" evidence="2">
    <location>
        <begin position="211"/>
        <end position="233"/>
    </location>
</feature>
<evidence type="ECO:0000256" key="2">
    <source>
        <dbReference type="SAM" id="Phobius"/>
    </source>
</evidence>
<reference evidence="4 5" key="1">
    <citation type="submission" date="2024-01" db="EMBL/GenBank/DDBJ databases">
        <authorList>
            <person name="Allen C."/>
            <person name="Tagirdzhanova G."/>
        </authorList>
    </citation>
    <scope>NUCLEOTIDE SEQUENCE [LARGE SCALE GENOMIC DNA]</scope>
</reference>